<evidence type="ECO:0000313" key="3">
    <source>
        <dbReference type="Proteomes" id="UP000198287"/>
    </source>
</evidence>
<organism evidence="2 3">
    <name type="scientific">Folsomia candida</name>
    <name type="common">Springtail</name>
    <dbReference type="NCBI Taxonomy" id="158441"/>
    <lineage>
        <taxon>Eukaryota</taxon>
        <taxon>Metazoa</taxon>
        <taxon>Ecdysozoa</taxon>
        <taxon>Arthropoda</taxon>
        <taxon>Hexapoda</taxon>
        <taxon>Collembola</taxon>
        <taxon>Entomobryomorpha</taxon>
        <taxon>Isotomoidea</taxon>
        <taxon>Isotomidae</taxon>
        <taxon>Proisotominae</taxon>
        <taxon>Folsomia</taxon>
    </lineage>
</organism>
<protein>
    <submittedName>
        <fullName evidence="2">Uncharacterized protein</fullName>
    </submittedName>
</protein>
<feature type="region of interest" description="Disordered" evidence="1">
    <location>
        <begin position="24"/>
        <end position="43"/>
    </location>
</feature>
<gene>
    <name evidence="2" type="ORF">Fcan01_28185</name>
</gene>
<evidence type="ECO:0000313" key="2">
    <source>
        <dbReference type="EMBL" id="OXA37007.1"/>
    </source>
</evidence>
<keyword evidence="3" id="KW-1185">Reference proteome</keyword>
<name>A0A226CWX2_FOLCA</name>
<accession>A0A226CWX2</accession>
<reference evidence="2 3" key="1">
    <citation type="submission" date="2015-12" db="EMBL/GenBank/DDBJ databases">
        <title>The genome of Folsomia candida.</title>
        <authorList>
            <person name="Faddeeva A."/>
            <person name="Derks M.F."/>
            <person name="Anvar Y."/>
            <person name="Smit S."/>
            <person name="Van Straalen N."/>
            <person name="Roelofs D."/>
        </authorList>
    </citation>
    <scope>NUCLEOTIDE SEQUENCE [LARGE SCALE GENOMIC DNA]</scope>
    <source>
        <strain evidence="2 3">VU population</strain>
        <tissue evidence="2">Whole body</tissue>
    </source>
</reference>
<evidence type="ECO:0000256" key="1">
    <source>
        <dbReference type="SAM" id="MobiDB-lite"/>
    </source>
</evidence>
<sequence>MRQHSSTPNHLRHLQSKGFTWASSSFRNNHAGHDGQKPHATQTHDNFTHADAMHLHIYPVSTVSRAFNATTTPSTPKIIDDTAEEELHMASMQFRNNTRRVSRSSKHNSIHEGSVHAANAFKTHTPLTGNACGGLPLADTTATHCTKSMTISLTLCPASSHSPGSTVSRAFNATTTPSTTKIIYTPAEQEAFTWASSSFETHTDG</sequence>
<dbReference type="Proteomes" id="UP000198287">
    <property type="component" value="Unassembled WGS sequence"/>
</dbReference>
<dbReference type="AlphaFoldDB" id="A0A226CWX2"/>
<proteinExistence type="predicted"/>
<dbReference type="EMBL" id="LNIX01000066">
    <property type="protein sequence ID" value="OXA37007.1"/>
    <property type="molecule type" value="Genomic_DNA"/>
</dbReference>
<comment type="caution">
    <text evidence="2">The sequence shown here is derived from an EMBL/GenBank/DDBJ whole genome shotgun (WGS) entry which is preliminary data.</text>
</comment>